<dbReference type="PROSITE" id="PS52002">
    <property type="entry name" value="SM"/>
    <property type="match status" value="1"/>
</dbReference>
<gene>
    <name evidence="12" type="ORF">POTOM_040200</name>
</gene>
<evidence type="ECO:0000256" key="8">
    <source>
        <dbReference type="ARBA" id="ARBA00023242"/>
    </source>
</evidence>
<evidence type="ECO:0000259" key="11">
    <source>
        <dbReference type="PROSITE" id="PS52002"/>
    </source>
</evidence>
<dbReference type="Proteomes" id="UP000886885">
    <property type="component" value="Chromosome 11A"/>
</dbReference>
<dbReference type="AlphaFoldDB" id="A0A8X8CK27"/>
<organism evidence="12 13">
    <name type="scientific">Populus tomentosa</name>
    <name type="common">Chinese white poplar</name>
    <dbReference type="NCBI Taxonomy" id="118781"/>
    <lineage>
        <taxon>Eukaryota</taxon>
        <taxon>Viridiplantae</taxon>
        <taxon>Streptophyta</taxon>
        <taxon>Embryophyta</taxon>
        <taxon>Tracheophyta</taxon>
        <taxon>Spermatophyta</taxon>
        <taxon>Magnoliopsida</taxon>
        <taxon>eudicotyledons</taxon>
        <taxon>Gunneridae</taxon>
        <taxon>Pentapetalae</taxon>
        <taxon>rosids</taxon>
        <taxon>fabids</taxon>
        <taxon>Malpighiales</taxon>
        <taxon>Salicaceae</taxon>
        <taxon>Saliceae</taxon>
        <taxon>Populus</taxon>
    </lineage>
</organism>
<dbReference type="GO" id="GO:0005687">
    <property type="term" value="C:U4 snRNP"/>
    <property type="evidence" value="ECO:0007669"/>
    <property type="project" value="TreeGrafter"/>
</dbReference>
<evidence type="ECO:0000256" key="6">
    <source>
        <dbReference type="ARBA" id="ARBA00022884"/>
    </source>
</evidence>
<dbReference type="GO" id="GO:0046540">
    <property type="term" value="C:U4/U6 x U5 tri-snRNP complex"/>
    <property type="evidence" value="ECO:0007669"/>
    <property type="project" value="TreeGrafter"/>
</dbReference>
<reference evidence="12" key="1">
    <citation type="journal article" date="2020" name="bioRxiv">
        <title>Hybrid origin of Populus tomentosa Carr. identified through genome sequencing and phylogenomic analysis.</title>
        <authorList>
            <person name="An X."/>
            <person name="Gao K."/>
            <person name="Chen Z."/>
            <person name="Li J."/>
            <person name="Yang X."/>
            <person name="Yang X."/>
            <person name="Zhou J."/>
            <person name="Guo T."/>
            <person name="Zhao T."/>
            <person name="Huang S."/>
            <person name="Miao D."/>
            <person name="Khan W.U."/>
            <person name="Rao P."/>
            <person name="Ye M."/>
            <person name="Lei B."/>
            <person name="Liao W."/>
            <person name="Wang J."/>
            <person name="Ji L."/>
            <person name="Li Y."/>
            <person name="Guo B."/>
            <person name="Mustafa N.S."/>
            <person name="Li S."/>
            <person name="Yun Q."/>
            <person name="Keller S.R."/>
            <person name="Mao J."/>
            <person name="Zhang R."/>
            <person name="Strauss S.H."/>
        </authorList>
    </citation>
    <scope>NUCLEOTIDE SEQUENCE</scope>
    <source>
        <strain evidence="12">GM15</strain>
        <tissue evidence="12">Leaf</tissue>
    </source>
</reference>
<feature type="compositionally biased region" description="Pro residues" evidence="10">
    <location>
        <begin position="173"/>
        <end position="201"/>
    </location>
</feature>
<dbReference type="GO" id="GO:0003723">
    <property type="term" value="F:RNA binding"/>
    <property type="evidence" value="ECO:0007669"/>
    <property type="project" value="UniProtKB-KW"/>
</dbReference>
<keyword evidence="5" id="KW-0507">mRNA processing</keyword>
<name>A0A8X8CK27_POPTO</name>
<evidence type="ECO:0000256" key="2">
    <source>
        <dbReference type="ARBA" id="ARBA00004496"/>
    </source>
</evidence>
<keyword evidence="6" id="KW-0694">RNA-binding</keyword>
<evidence type="ECO:0000256" key="9">
    <source>
        <dbReference type="ARBA" id="ARBA00023274"/>
    </source>
</evidence>
<evidence type="ECO:0000256" key="3">
    <source>
        <dbReference type="ARBA" id="ARBA00009123"/>
    </source>
</evidence>
<dbReference type="CDD" id="cd01717">
    <property type="entry name" value="Sm_B"/>
    <property type="match status" value="1"/>
</dbReference>
<feature type="region of interest" description="Disordered" evidence="10">
    <location>
        <begin position="136"/>
        <end position="256"/>
    </location>
</feature>
<evidence type="ECO:0000256" key="10">
    <source>
        <dbReference type="SAM" id="MobiDB-lite"/>
    </source>
</evidence>
<evidence type="ECO:0000256" key="5">
    <source>
        <dbReference type="ARBA" id="ARBA00022664"/>
    </source>
</evidence>
<dbReference type="SMART" id="SM00651">
    <property type="entry name" value="Sm"/>
    <property type="match status" value="1"/>
</dbReference>
<keyword evidence="7" id="KW-0508">mRNA splicing</keyword>
<dbReference type="FunFam" id="2.30.30.100:FF:000004">
    <property type="entry name" value="Small nuclear ribonucleoprotein-associated proteins"/>
    <property type="match status" value="1"/>
</dbReference>
<dbReference type="PANTHER" id="PTHR10701:SF0">
    <property type="entry name" value="SMALL NUCLEAR RIBONUCLEOPROTEIN-ASSOCIATED PROTEIN B"/>
    <property type="match status" value="1"/>
</dbReference>
<proteinExistence type="inferred from homology"/>
<dbReference type="InterPro" id="IPR047575">
    <property type="entry name" value="Sm"/>
</dbReference>
<comment type="subcellular location">
    <subcellularLocation>
        <location evidence="2">Cytoplasm</location>
    </subcellularLocation>
    <subcellularLocation>
        <location evidence="1">Nucleus</location>
    </subcellularLocation>
</comment>
<protein>
    <recommendedName>
        <fullName evidence="11">Sm domain-containing protein</fullName>
    </recommendedName>
</protein>
<comment type="similarity">
    <text evidence="3">Belongs to the snRNP SmB/SmN family.</text>
</comment>
<dbReference type="GO" id="GO:0005682">
    <property type="term" value="C:U5 snRNP"/>
    <property type="evidence" value="ECO:0007669"/>
    <property type="project" value="TreeGrafter"/>
</dbReference>
<dbReference type="PANTHER" id="PTHR10701">
    <property type="entry name" value="SMALL NUCLEAR RIBONUCLEOPROTEIN-ASSOCIATED PROTEIN B AND N"/>
    <property type="match status" value="1"/>
</dbReference>
<dbReference type="EMBL" id="JAAWWB010000021">
    <property type="protein sequence ID" value="KAG6756757.1"/>
    <property type="molecule type" value="Genomic_DNA"/>
</dbReference>
<comment type="caution">
    <text evidence="12">The sequence shown here is derived from an EMBL/GenBank/DDBJ whole genome shotgun (WGS) entry which is preliminary data.</text>
</comment>
<dbReference type="Pfam" id="PF01423">
    <property type="entry name" value="LSM"/>
    <property type="match status" value="1"/>
</dbReference>
<evidence type="ECO:0000313" key="13">
    <source>
        <dbReference type="Proteomes" id="UP000886885"/>
    </source>
</evidence>
<evidence type="ECO:0000256" key="4">
    <source>
        <dbReference type="ARBA" id="ARBA00022490"/>
    </source>
</evidence>
<feature type="domain" description="Sm" evidence="11">
    <location>
        <begin position="4"/>
        <end position="88"/>
    </location>
</feature>
<evidence type="ECO:0000256" key="1">
    <source>
        <dbReference type="ARBA" id="ARBA00004123"/>
    </source>
</evidence>
<keyword evidence="8" id="KW-0539">Nucleus</keyword>
<dbReference type="GO" id="GO:0005737">
    <property type="term" value="C:cytoplasm"/>
    <property type="evidence" value="ECO:0007669"/>
    <property type="project" value="UniProtKB-SubCell"/>
</dbReference>
<dbReference type="GO" id="GO:0071013">
    <property type="term" value="C:catalytic step 2 spliceosome"/>
    <property type="evidence" value="ECO:0007669"/>
    <property type="project" value="TreeGrafter"/>
</dbReference>
<dbReference type="InterPro" id="IPR001163">
    <property type="entry name" value="Sm_dom_euk/arc"/>
</dbReference>
<dbReference type="GO" id="GO:0071004">
    <property type="term" value="C:U2-type prespliceosome"/>
    <property type="evidence" value="ECO:0007669"/>
    <property type="project" value="TreeGrafter"/>
</dbReference>
<dbReference type="InterPro" id="IPR050914">
    <property type="entry name" value="snRNP_SmB/NAA38-like"/>
</dbReference>
<keyword evidence="13" id="KW-1185">Reference proteome</keyword>
<sequence>MSMSKSSKMLQYINYRMRVTIQDGRQLVGKFMAFDRHMNLVLGDCEEFRKLPPAKGKKNNEEREDRRTLGLVLLRGEEVISMTVEGPPPPEESRAKAVSAAAVAGPGLGRAAGRGIPTAPLVQAQPGLAGPVRGVGGPSPGMMQPQLSRPQLSAPPMSYPAASGLPTGGAPIVRPPGQMPPMPYPGQGPPMGRGPPPPGPPQFAARPPQGFPMPPQFAQRPMGGPPQPQVQMMRGPPAPPRPGMPAPPPPRPGMPLPPGGHVPVFGPPRPGRLCLERFQMEFVEEGYFKCCREGFLLILSELISTLQVTSTTVYLSYILV</sequence>
<dbReference type="GO" id="GO:0005685">
    <property type="term" value="C:U1 snRNP"/>
    <property type="evidence" value="ECO:0007669"/>
    <property type="project" value="TreeGrafter"/>
</dbReference>
<dbReference type="GO" id="GO:0070990">
    <property type="term" value="F:snRNP binding"/>
    <property type="evidence" value="ECO:0007669"/>
    <property type="project" value="TreeGrafter"/>
</dbReference>
<accession>A0A8X8CK27</accession>
<evidence type="ECO:0000313" key="12">
    <source>
        <dbReference type="EMBL" id="KAG6756757.1"/>
    </source>
</evidence>
<evidence type="ECO:0000256" key="7">
    <source>
        <dbReference type="ARBA" id="ARBA00023187"/>
    </source>
</evidence>
<dbReference type="OrthoDB" id="2020720at2759"/>
<keyword evidence="9" id="KW-0687">Ribonucleoprotein</keyword>
<dbReference type="GO" id="GO:0000398">
    <property type="term" value="P:mRNA splicing, via spliceosome"/>
    <property type="evidence" value="ECO:0007669"/>
    <property type="project" value="TreeGrafter"/>
</dbReference>
<feature type="compositionally biased region" description="Pro residues" evidence="10">
    <location>
        <begin position="236"/>
        <end position="256"/>
    </location>
</feature>
<keyword evidence="4" id="KW-0963">Cytoplasm</keyword>
<dbReference type="GO" id="GO:0005686">
    <property type="term" value="C:U2 snRNP"/>
    <property type="evidence" value="ECO:0007669"/>
    <property type="project" value="TreeGrafter"/>
</dbReference>